<dbReference type="AlphaFoldDB" id="A0A699W6Z3"/>
<accession>A0A699W6Z3</accession>
<evidence type="ECO:0000256" key="1">
    <source>
        <dbReference type="SAM" id="MobiDB-lite"/>
    </source>
</evidence>
<name>A0A699W6Z3_TANCI</name>
<feature type="compositionally biased region" description="Basic and acidic residues" evidence="1">
    <location>
        <begin position="31"/>
        <end position="41"/>
    </location>
</feature>
<sequence length="140" mass="15449">LGRLPQGWGVRGSASYIDRSHAPRGNAANDAPRRWDAEHSARHSHMEHRDDQNVGTSRTCGSQLADECSASFTLDVPDTPHAIESQCPCGRSTLLPSLFHESRQFAGIAPRVSCARHLGLTRRRPRSSFDERVLLIPVSL</sequence>
<protein>
    <submittedName>
        <fullName evidence="2">Uncharacterized protein</fullName>
    </submittedName>
</protein>
<reference evidence="2" key="1">
    <citation type="journal article" date="2019" name="Sci. Rep.">
        <title>Draft genome of Tanacetum cinerariifolium, the natural source of mosquito coil.</title>
        <authorList>
            <person name="Yamashiro T."/>
            <person name="Shiraishi A."/>
            <person name="Satake H."/>
            <person name="Nakayama K."/>
        </authorList>
    </citation>
    <scope>NUCLEOTIDE SEQUENCE</scope>
</reference>
<feature type="region of interest" description="Disordered" evidence="1">
    <location>
        <begin position="16"/>
        <end position="60"/>
    </location>
</feature>
<gene>
    <name evidence="2" type="ORF">Tci_915741</name>
</gene>
<evidence type="ECO:0000313" key="2">
    <source>
        <dbReference type="EMBL" id="GFD43772.1"/>
    </source>
</evidence>
<dbReference type="EMBL" id="BKCJ011605531">
    <property type="protein sequence ID" value="GFD43772.1"/>
    <property type="molecule type" value="Genomic_DNA"/>
</dbReference>
<feature type="non-terminal residue" evidence="2">
    <location>
        <position position="1"/>
    </location>
</feature>
<organism evidence="2">
    <name type="scientific">Tanacetum cinerariifolium</name>
    <name type="common">Dalmatian daisy</name>
    <name type="synonym">Chrysanthemum cinerariifolium</name>
    <dbReference type="NCBI Taxonomy" id="118510"/>
    <lineage>
        <taxon>Eukaryota</taxon>
        <taxon>Viridiplantae</taxon>
        <taxon>Streptophyta</taxon>
        <taxon>Embryophyta</taxon>
        <taxon>Tracheophyta</taxon>
        <taxon>Spermatophyta</taxon>
        <taxon>Magnoliopsida</taxon>
        <taxon>eudicotyledons</taxon>
        <taxon>Gunneridae</taxon>
        <taxon>Pentapetalae</taxon>
        <taxon>asterids</taxon>
        <taxon>campanulids</taxon>
        <taxon>Asterales</taxon>
        <taxon>Asteraceae</taxon>
        <taxon>Asteroideae</taxon>
        <taxon>Anthemideae</taxon>
        <taxon>Anthemidinae</taxon>
        <taxon>Tanacetum</taxon>
    </lineage>
</organism>
<comment type="caution">
    <text evidence="2">The sequence shown here is derived from an EMBL/GenBank/DDBJ whole genome shotgun (WGS) entry which is preliminary data.</text>
</comment>
<proteinExistence type="predicted"/>